<keyword evidence="1" id="KW-0732">Signal</keyword>
<dbReference type="InterPro" id="IPR013517">
    <property type="entry name" value="FG-GAP"/>
</dbReference>
<evidence type="ECO:0000313" key="2">
    <source>
        <dbReference type="EMBL" id="NYT26467.1"/>
    </source>
</evidence>
<dbReference type="SUPFAM" id="SSF69318">
    <property type="entry name" value="Integrin alpha N-terminal domain"/>
    <property type="match status" value="1"/>
</dbReference>
<dbReference type="AlphaFoldDB" id="A0A853EZ41"/>
<protein>
    <recommendedName>
        <fullName evidence="4">VCBS repeat-containing protein</fullName>
    </recommendedName>
</protein>
<organism evidence="2 3">
    <name type="scientific">Candidatus Thiodubiliella endoseptemdiera</name>
    <dbReference type="NCBI Taxonomy" id="2738886"/>
    <lineage>
        <taxon>Bacteria</taxon>
        <taxon>Pseudomonadati</taxon>
        <taxon>Pseudomonadota</taxon>
        <taxon>Gammaproteobacteria</taxon>
        <taxon>Candidatus Pseudothioglobaceae</taxon>
        <taxon>Candidatus Thiodubiliella</taxon>
    </lineage>
</organism>
<dbReference type="InterPro" id="IPR028994">
    <property type="entry name" value="Integrin_alpha_N"/>
</dbReference>
<reference evidence="2 3" key="1">
    <citation type="submission" date="2020-05" db="EMBL/GenBank/DDBJ databases">
        <title>Horizontal transmission and recombination maintain forever young bacterial symbiont genomes.</title>
        <authorList>
            <person name="Russell S.L."/>
            <person name="Pepper-Tunick E."/>
            <person name="Svedberg J."/>
            <person name="Byrne A."/>
            <person name="Ruelas Castillo J."/>
            <person name="Vollmers C."/>
            <person name="Beinart R.A."/>
            <person name="Corbett-Detig R."/>
        </authorList>
    </citation>
    <scope>NUCLEOTIDE SEQUENCE [LARGE SCALE GENOMIC DNA]</scope>
    <source>
        <strain evidence="2">455</strain>
    </source>
</reference>
<dbReference type="EMBL" id="JACCHT010000001">
    <property type="protein sequence ID" value="NYT26467.1"/>
    <property type="molecule type" value="Genomic_DNA"/>
</dbReference>
<sequence length="57" mass="6583">MALMWEVIPRQTLVDIDGDGDLDLVVGKDDGTPKYHQKYRHYSNPTYEAKKLEIATF</sequence>
<dbReference type="Pfam" id="PF01839">
    <property type="entry name" value="FG-GAP"/>
    <property type="match status" value="1"/>
</dbReference>
<comment type="caution">
    <text evidence="2">The sequence shown here is derived from an EMBL/GenBank/DDBJ whole genome shotgun (WGS) entry which is preliminary data.</text>
</comment>
<dbReference type="Proteomes" id="UP000568751">
    <property type="component" value="Unassembled WGS sequence"/>
</dbReference>
<accession>A0A853EZ41</accession>
<name>A0A853EZ41_9GAMM</name>
<evidence type="ECO:0000313" key="3">
    <source>
        <dbReference type="Proteomes" id="UP000568751"/>
    </source>
</evidence>
<evidence type="ECO:0000256" key="1">
    <source>
        <dbReference type="ARBA" id="ARBA00022729"/>
    </source>
</evidence>
<evidence type="ECO:0008006" key="4">
    <source>
        <dbReference type="Google" id="ProtNLM"/>
    </source>
</evidence>
<proteinExistence type="predicted"/>
<gene>
    <name evidence="2" type="ORF">H0A76_00245</name>
</gene>